<dbReference type="EMBL" id="LRPY01000021">
    <property type="protein sequence ID" value="KXA25869.1"/>
    <property type="molecule type" value="Genomic_DNA"/>
</dbReference>
<name>A0A133PBA4_FUSNU</name>
<dbReference type="STRING" id="1408287.GCA_000493815_00661"/>
<evidence type="ECO:0000313" key="4">
    <source>
        <dbReference type="Proteomes" id="UP000070401"/>
    </source>
</evidence>
<dbReference type="Proteomes" id="UP000070401">
    <property type="component" value="Unassembled WGS sequence"/>
</dbReference>
<dbReference type="SUPFAM" id="SSF51735">
    <property type="entry name" value="NAD(P)-binding Rossmann-fold domains"/>
    <property type="match status" value="1"/>
</dbReference>
<evidence type="ECO:0000256" key="2">
    <source>
        <dbReference type="ARBA" id="ARBA00023002"/>
    </source>
</evidence>
<dbReference type="RefSeq" id="WP_060797780.1">
    <property type="nucleotide sequence ID" value="NZ_KQ956622.1"/>
</dbReference>
<dbReference type="AlphaFoldDB" id="A0A133PBA4"/>
<reference evidence="4" key="1">
    <citation type="submission" date="2016-01" db="EMBL/GenBank/DDBJ databases">
        <authorList>
            <person name="Mitreva M."/>
            <person name="Pepin K.H."/>
            <person name="Mihindukulasuriya K.A."/>
            <person name="Fulton R."/>
            <person name="Fronick C."/>
            <person name="O'Laughlin M."/>
            <person name="Miner T."/>
            <person name="Herter B."/>
            <person name="Rosa B.A."/>
            <person name="Cordes M."/>
            <person name="Tomlinson C."/>
            <person name="Wollam A."/>
            <person name="Palsikar V.B."/>
            <person name="Mardis E.R."/>
            <person name="Wilson R.K."/>
        </authorList>
    </citation>
    <scope>NUCLEOTIDE SEQUENCE [LARGE SCALE GENOMIC DNA]</scope>
    <source>
        <strain evidence="4">MJR7757B</strain>
    </source>
</reference>
<proteinExistence type="inferred from homology"/>
<comment type="similarity">
    <text evidence="1">Belongs to the short-chain dehydrogenases/reductases (SDR) family.</text>
</comment>
<comment type="caution">
    <text evidence="3">The sequence shown here is derived from an EMBL/GenBank/DDBJ whole genome shotgun (WGS) entry which is preliminary data.</text>
</comment>
<dbReference type="Pfam" id="PF00106">
    <property type="entry name" value="adh_short"/>
    <property type="match status" value="1"/>
</dbReference>
<dbReference type="PANTHER" id="PTHR44196">
    <property type="entry name" value="DEHYDROGENASE/REDUCTASE SDR FAMILY MEMBER 7B"/>
    <property type="match status" value="1"/>
</dbReference>
<dbReference type="CDD" id="cd05233">
    <property type="entry name" value="SDR_c"/>
    <property type="match status" value="1"/>
</dbReference>
<keyword evidence="4" id="KW-1185">Reference proteome</keyword>
<dbReference type="InterPro" id="IPR002347">
    <property type="entry name" value="SDR_fam"/>
</dbReference>
<sequence>MKIFIVGGSSGIGLSLAKRYVSLGNRVAICGTNEEKLKKIKESNNNIEVYKVDVRNKKELKSAIDDFSKGNLDLIINSAGIYTNNRTAKLTDKEAYAMIDINLTGVLNTFEAVRDMMFKNNRGHIAVISSIAGLLDYPKASVYARTKMTIIGVCETYRAFFRDYNINISIIIPGYIATDKLKSLSEEDVSKKPTVLSEEEATNITIKAIEEKKEKIIYPLSMKILISIITKLPKRLLTYILMKQANWGKK</sequence>
<dbReference type="PRINTS" id="PR00081">
    <property type="entry name" value="GDHRDH"/>
</dbReference>
<dbReference type="InterPro" id="IPR036291">
    <property type="entry name" value="NAD(P)-bd_dom_sf"/>
</dbReference>
<organism evidence="3 4">
    <name type="scientific">Fusobacterium nucleatum</name>
    <dbReference type="NCBI Taxonomy" id="851"/>
    <lineage>
        <taxon>Bacteria</taxon>
        <taxon>Fusobacteriati</taxon>
        <taxon>Fusobacteriota</taxon>
        <taxon>Fusobacteriia</taxon>
        <taxon>Fusobacteriales</taxon>
        <taxon>Fusobacteriaceae</taxon>
        <taxon>Fusobacterium</taxon>
    </lineage>
</organism>
<dbReference type="GO" id="GO:0016491">
    <property type="term" value="F:oxidoreductase activity"/>
    <property type="evidence" value="ECO:0007669"/>
    <property type="project" value="UniProtKB-KW"/>
</dbReference>
<protein>
    <submittedName>
        <fullName evidence="3">Oxidoreductase, short chain dehydrogenase/reductase family protein</fullName>
    </submittedName>
</protein>
<dbReference type="PATRIC" id="fig|851.8.peg.203"/>
<evidence type="ECO:0000256" key="1">
    <source>
        <dbReference type="ARBA" id="ARBA00006484"/>
    </source>
</evidence>
<dbReference type="GO" id="GO:0016020">
    <property type="term" value="C:membrane"/>
    <property type="evidence" value="ECO:0007669"/>
    <property type="project" value="TreeGrafter"/>
</dbReference>
<keyword evidence="2" id="KW-0560">Oxidoreductase</keyword>
<dbReference type="Gene3D" id="3.40.50.720">
    <property type="entry name" value="NAD(P)-binding Rossmann-like Domain"/>
    <property type="match status" value="1"/>
</dbReference>
<gene>
    <name evidence="3" type="ORF">HMPREF3221_00204</name>
</gene>
<dbReference type="PANTHER" id="PTHR44196:SF1">
    <property type="entry name" value="DEHYDROGENASE_REDUCTASE SDR FAMILY MEMBER 7B"/>
    <property type="match status" value="1"/>
</dbReference>
<evidence type="ECO:0000313" key="3">
    <source>
        <dbReference type="EMBL" id="KXA25869.1"/>
    </source>
</evidence>
<accession>A0A133PBA4</accession>